<evidence type="ECO:0000256" key="1">
    <source>
        <dbReference type="ARBA" id="ARBA00004678"/>
    </source>
</evidence>
<name>A0A9P1CP21_9DINO</name>
<keyword evidence="6" id="KW-0067">ATP-binding</keyword>
<dbReference type="Proteomes" id="UP001152797">
    <property type="component" value="Unassembled WGS sequence"/>
</dbReference>
<dbReference type="GO" id="GO:0000103">
    <property type="term" value="P:sulfate assimilation"/>
    <property type="evidence" value="ECO:0007669"/>
    <property type="project" value="InterPro"/>
</dbReference>
<dbReference type="InterPro" id="IPR059117">
    <property type="entry name" value="APS_kinase_dom"/>
</dbReference>
<evidence type="ECO:0000313" key="10">
    <source>
        <dbReference type="EMBL" id="CAI3993701.1"/>
    </source>
</evidence>
<dbReference type="NCBIfam" id="NF003013">
    <property type="entry name" value="PRK03846.1"/>
    <property type="match status" value="1"/>
</dbReference>
<evidence type="ECO:0000256" key="4">
    <source>
        <dbReference type="ARBA" id="ARBA00022741"/>
    </source>
</evidence>
<dbReference type="Pfam" id="PF01583">
    <property type="entry name" value="APS_kinase"/>
    <property type="match status" value="1"/>
</dbReference>
<dbReference type="NCBIfam" id="TIGR00455">
    <property type="entry name" value="apsK"/>
    <property type="match status" value="1"/>
</dbReference>
<dbReference type="CDD" id="cd02027">
    <property type="entry name" value="APSK"/>
    <property type="match status" value="1"/>
</dbReference>
<feature type="transmembrane region" description="Helical" evidence="8">
    <location>
        <begin position="515"/>
        <end position="533"/>
    </location>
</feature>
<reference evidence="11 12" key="2">
    <citation type="submission" date="2024-05" db="EMBL/GenBank/DDBJ databases">
        <authorList>
            <person name="Chen Y."/>
            <person name="Shah S."/>
            <person name="Dougan E. K."/>
            <person name="Thang M."/>
            <person name="Chan C."/>
        </authorList>
    </citation>
    <scope>NUCLEOTIDE SEQUENCE [LARGE SCALE GENOMIC DNA]</scope>
</reference>
<dbReference type="InterPro" id="IPR002891">
    <property type="entry name" value="APS"/>
</dbReference>
<evidence type="ECO:0000256" key="3">
    <source>
        <dbReference type="ARBA" id="ARBA00022679"/>
    </source>
</evidence>
<dbReference type="SUPFAM" id="SSF52540">
    <property type="entry name" value="P-loop containing nucleoside triphosphate hydrolases"/>
    <property type="match status" value="1"/>
</dbReference>
<keyword evidence="8" id="KW-1133">Transmembrane helix</keyword>
<comment type="pathway">
    <text evidence="1">Sulfur metabolism.</text>
</comment>
<feature type="transmembrane region" description="Helical" evidence="8">
    <location>
        <begin position="271"/>
        <end position="292"/>
    </location>
</feature>
<feature type="transmembrane region" description="Helical" evidence="8">
    <location>
        <begin position="119"/>
        <end position="146"/>
    </location>
</feature>
<keyword evidence="8" id="KW-0812">Transmembrane</keyword>
<dbReference type="EMBL" id="CAMXCT020001864">
    <property type="protein sequence ID" value="CAL1147076.1"/>
    <property type="molecule type" value="Genomic_DNA"/>
</dbReference>
<dbReference type="AlphaFoldDB" id="A0A9P1CP21"/>
<keyword evidence="12" id="KW-1185">Reference proteome</keyword>
<comment type="caution">
    <text evidence="10">The sequence shown here is derived from an EMBL/GenBank/DDBJ whole genome shotgun (WGS) entry which is preliminary data.</text>
</comment>
<dbReference type="EMBL" id="CAMXCT030001864">
    <property type="protein sequence ID" value="CAL4781013.1"/>
    <property type="molecule type" value="Genomic_DNA"/>
</dbReference>
<feature type="compositionally biased region" description="Low complexity" evidence="7">
    <location>
        <begin position="8"/>
        <end position="19"/>
    </location>
</feature>
<dbReference type="EMBL" id="CAMXCT010001864">
    <property type="protein sequence ID" value="CAI3993701.1"/>
    <property type="molecule type" value="Genomic_DNA"/>
</dbReference>
<feature type="region of interest" description="Disordered" evidence="7">
    <location>
        <begin position="895"/>
        <end position="943"/>
    </location>
</feature>
<feature type="transmembrane region" description="Helical" evidence="8">
    <location>
        <begin position="166"/>
        <end position="185"/>
    </location>
</feature>
<evidence type="ECO:0000256" key="8">
    <source>
        <dbReference type="SAM" id="Phobius"/>
    </source>
</evidence>
<evidence type="ECO:0000256" key="7">
    <source>
        <dbReference type="SAM" id="MobiDB-lite"/>
    </source>
</evidence>
<evidence type="ECO:0000259" key="9">
    <source>
        <dbReference type="Pfam" id="PF01583"/>
    </source>
</evidence>
<dbReference type="InterPro" id="IPR027417">
    <property type="entry name" value="P-loop_NTPase"/>
</dbReference>
<feature type="transmembrane region" description="Helical" evidence="8">
    <location>
        <begin position="460"/>
        <end position="477"/>
    </location>
</feature>
<keyword evidence="8" id="KW-0472">Membrane</keyword>
<dbReference type="PANTHER" id="PTHR11055">
    <property type="entry name" value="BIFUNCTIONAL 3'-PHOSPHOADENOSINE 5'-PHOSPHOSULFATE SYNTHASE"/>
    <property type="match status" value="1"/>
</dbReference>
<keyword evidence="5 11" id="KW-0418">Kinase</keyword>
<evidence type="ECO:0000256" key="5">
    <source>
        <dbReference type="ARBA" id="ARBA00022777"/>
    </source>
</evidence>
<evidence type="ECO:0000256" key="6">
    <source>
        <dbReference type="ARBA" id="ARBA00022840"/>
    </source>
</evidence>
<feature type="domain" description="APS kinase" evidence="9">
    <location>
        <begin position="526"/>
        <end position="675"/>
    </location>
</feature>
<dbReference type="EC" id="2.7.1.25" evidence="2"/>
<evidence type="ECO:0000256" key="2">
    <source>
        <dbReference type="ARBA" id="ARBA00012121"/>
    </source>
</evidence>
<feature type="region of interest" description="Disordered" evidence="7">
    <location>
        <begin position="1"/>
        <end position="25"/>
    </location>
</feature>
<dbReference type="Gene3D" id="3.40.50.300">
    <property type="entry name" value="P-loop containing nucleotide triphosphate hydrolases"/>
    <property type="match status" value="1"/>
</dbReference>
<reference evidence="10" key="1">
    <citation type="submission" date="2022-10" db="EMBL/GenBank/DDBJ databases">
        <authorList>
            <person name="Chen Y."/>
            <person name="Dougan E. K."/>
            <person name="Chan C."/>
            <person name="Rhodes N."/>
            <person name="Thang M."/>
        </authorList>
    </citation>
    <scope>NUCLEOTIDE SEQUENCE</scope>
</reference>
<dbReference type="GO" id="GO:0005524">
    <property type="term" value="F:ATP binding"/>
    <property type="evidence" value="ECO:0007669"/>
    <property type="project" value="UniProtKB-KW"/>
</dbReference>
<feature type="compositionally biased region" description="Acidic residues" evidence="7">
    <location>
        <begin position="920"/>
        <end position="936"/>
    </location>
</feature>
<dbReference type="GO" id="GO:0004020">
    <property type="term" value="F:adenylylsulfate kinase activity"/>
    <property type="evidence" value="ECO:0007669"/>
    <property type="project" value="UniProtKB-EC"/>
</dbReference>
<keyword evidence="4" id="KW-0547">Nucleotide-binding</keyword>
<evidence type="ECO:0000313" key="11">
    <source>
        <dbReference type="EMBL" id="CAL4781013.1"/>
    </source>
</evidence>
<feature type="transmembrane region" description="Helical" evidence="8">
    <location>
        <begin position="419"/>
        <end position="439"/>
    </location>
</feature>
<organism evidence="10">
    <name type="scientific">Cladocopium goreaui</name>
    <dbReference type="NCBI Taxonomy" id="2562237"/>
    <lineage>
        <taxon>Eukaryota</taxon>
        <taxon>Sar</taxon>
        <taxon>Alveolata</taxon>
        <taxon>Dinophyceae</taxon>
        <taxon>Suessiales</taxon>
        <taxon>Symbiodiniaceae</taxon>
        <taxon>Cladocopium</taxon>
    </lineage>
</organism>
<keyword evidence="3" id="KW-0808">Transferase</keyword>
<sequence length="954" mass="105191">MAALDDVTSAAPASATSSPQRPARKHVTVISAGSILGRSEDPEGEHVSTAGVSVDFTTSAGQVDWVTSQEFLRASFASSVLQCFGRSLWQADSFKYSFKSSSIDQYWSHSWAERSWKKLLLLLWLNNGTMAVIFSTFTALGVIPLYTLGFLPSLSGLAASAASAEVSIWCVAAGLLGLLLGMLLWRPGKMVFIDKVCLNEVPEVPEVPEGDGQLKQEGMRNIGACLKHSKSMLVLWDPSHAQQLQAIFELATFLKCHEGEKVHLDIRPTMLAPFLLVNLAGNVFIAVAQILVPFDHNWSIFLVAACFAPYFLACGCLLRSYFASIQGLKDQLGFFSIDDTVCLQCDRKILLECIHVWFGSIEDFERYVCIKVARVFSQRLGNFLCQYWMVIILSAPIFWAHLDMIAKAVVSEDYGTASLLAVTAFTWWLGILPAAYVLFIALMAKSQRRQLRRTSNALKLCWRAVPPCALVLFSKFSTEVVIENNLREAFLGICIFAGTMIIPCYLVWRASTKFAWTLVLIPGHMGITLWMTGLSGSGKSTISVALERALAENQAKSYFVYRLDGDNLRFGLNRDLGFSPQDRKENVRRVSEVSKLFAEAGAIVVAGLISPYAADRDYAREVHKNASLPFMEVFVDAPLAAVESRDPKGLYKKAREGKIKGFTGIDAPYEKPGTPGNPVFVDDVALLGSQMAAVFDSSPPGLAAGGTHEDTAAIKANIIQESERVSWLYSAFEIRWQPAPRKFLHNAMHEMDQRLDMLNQRLEEVQMPQSEMLEDTHVIQSLAKVEQQWGKELGKLKTELHQMIFAHNHNADLMKHQKDTLDKIRHDSLSRSPGSGATQISNARSMLASADARIKAIQANFQKMDPLVPRVTALELRLHHWHAAGGLSGPPAMGAPPLGAYGFEPRPVPNPPDYEATVESPDDEENEEEDEEEDDNLGALRGILGKAIDASSAG</sequence>
<gene>
    <name evidence="10" type="ORF">C1SCF055_LOCUS20426</name>
</gene>
<evidence type="ECO:0000313" key="12">
    <source>
        <dbReference type="Proteomes" id="UP001152797"/>
    </source>
</evidence>
<feature type="transmembrane region" description="Helical" evidence="8">
    <location>
        <begin position="489"/>
        <end position="508"/>
    </location>
</feature>
<accession>A0A9P1CP21</accession>
<feature type="transmembrane region" description="Helical" evidence="8">
    <location>
        <begin position="298"/>
        <end position="322"/>
    </location>
</feature>
<dbReference type="OrthoDB" id="506431at2759"/>
<dbReference type="PANTHER" id="PTHR11055:SF1">
    <property type="entry name" value="PAPS SYNTHETASE, ISOFORM D"/>
    <property type="match status" value="1"/>
</dbReference>
<feature type="transmembrane region" description="Helical" evidence="8">
    <location>
        <begin position="380"/>
        <end position="399"/>
    </location>
</feature>
<proteinExistence type="predicted"/>
<protein>
    <recommendedName>
        <fullName evidence="2">adenylyl-sulfate kinase</fullName>
        <ecNumber evidence="2">2.7.1.25</ecNumber>
    </recommendedName>
</protein>